<organism evidence="2 3">
    <name type="scientific">Methanobacterium bryantii</name>
    <dbReference type="NCBI Taxonomy" id="2161"/>
    <lineage>
        <taxon>Archaea</taxon>
        <taxon>Methanobacteriati</taxon>
        <taxon>Methanobacteriota</taxon>
        <taxon>Methanomada group</taxon>
        <taxon>Methanobacteria</taxon>
        <taxon>Methanobacteriales</taxon>
        <taxon>Methanobacteriaceae</taxon>
        <taxon>Methanobacterium</taxon>
    </lineage>
</organism>
<reference evidence="2 3" key="1">
    <citation type="journal article" date="2017" name="BMC Genomics">
        <title>Genomic analysis of methanogenic archaea reveals a shift towards energy conservation.</title>
        <authorList>
            <person name="Gilmore S.P."/>
            <person name="Henske J.K."/>
            <person name="Sexton J.A."/>
            <person name="Solomon K.V."/>
            <person name="Seppala S."/>
            <person name="Yoo J.I."/>
            <person name="Huyett L.M."/>
            <person name="Pressman A."/>
            <person name="Cogan J.Z."/>
            <person name="Kivenson V."/>
            <person name="Peng X."/>
            <person name="Tan Y."/>
            <person name="Valentine D.L."/>
            <person name="O'Malley M.A."/>
        </authorList>
    </citation>
    <scope>NUCLEOTIDE SEQUENCE [LARGE SCALE GENOMIC DNA]</scope>
    <source>
        <strain evidence="2 3">M.o.H.</strain>
    </source>
</reference>
<dbReference type="Proteomes" id="UP000217784">
    <property type="component" value="Unassembled WGS sequence"/>
</dbReference>
<evidence type="ECO:0000313" key="3">
    <source>
        <dbReference type="Proteomes" id="UP000217784"/>
    </source>
</evidence>
<dbReference type="OrthoDB" id="130480at2157"/>
<sequence length="304" mass="33833">MGQNKKGKVFLVKTKDRYSGINNLMDNFKIDEFSGDKVALKSNFNSADPFPASTHIDTLHAIIKKLNESNITGLTLAERSGMGNTRQVLEKMGVFELSDKLGFEVVVLDEEDRDEWVKVEKEGTHWVKGFYISKLFLESDRVVQTCCLKTHRFGGNFTLSLKNSVGIVAKRLPNGLYNYMAELHVSPYQRLMIAEINKHYNVDLIVMDAINAFITKGPEQGEVVEPNLILASADRVAMDAVGVAILRSYGVKTGISKGPIFELDQIQRAAELGIGVKSAQEIELVPLNDESYGDAESIMKILEE</sequence>
<evidence type="ECO:0000313" key="2">
    <source>
        <dbReference type="EMBL" id="PAV05547.1"/>
    </source>
</evidence>
<protein>
    <recommendedName>
        <fullName evidence="1">DUF362 domain-containing protein</fullName>
    </recommendedName>
</protein>
<dbReference type="AlphaFoldDB" id="A0A2A2H831"/>
<proteinExistence type="predicted"/>
<feature type="domain" description="DUF362" evidence="1">
    <location>
        <begin position="38"/>
        <end position="243"/>
    </location>
</feature>
<dbReference type="EMBL" id="LMVM01000004">
    <property type="protein sequence ID" value="PAV05547.1"/>
    <property type="molecule type" value="Genomic_DNA"/>
</dbReference>
<gene>
    <name evidence="2" type="ORF">ASJ80_09230</name>
</gene>
<evidence type="ECO:0000259" key="1">
    <source>
        <dbReference type="Pfam" id="PF04015"/>
    </source>
</evidence>
<accession>A0A2A2H831</accession>
<dbReference type="Pfam" id="PF04015">
    <property type="entry name" value="DUF362"/>
    <property type="match status" value="1"/>
</dbReference>
<comment type="caution">
    <text evidence="2">The sequence shown here is derived from an EMBL/GenBank/DDBJ whole genome shotgun (WGS) entry which is preliminary data.</text>
</comment>
<dbReference type="InterPro" id="IPR007160">
    <property type="entry name" value="DUF362"/>
</dbReference>
<keyword evidence="3" id="KW-1185">Reference proteome</keyword>
<name>A0A2A2H831_METBR</name>